<protein>
    <submittedName>
        <fullName evidence="1">Uncharacterized protein</fullName>
    </submittedName>
</protein>
<evidence type="ECO:0000313" key="2">
    <source>
        <dbReference type="Proteomes" id="UP000004810"/>
    </source>
</evidence>
<proteinExistence type="predicted"/>
<sequence>MADISTSIKRRRKRYTKDEELRNENFSKDFKRRIINMRLNLGLLINIITRNILKCNSGKTNRYMRTRKNSHSNKFTIFNVPCLNIKFKTTDKTITPIRAKKMSCGIHFTKERLTVSVMPGIVVP</sequence>
<dbReference type="Proteomes" id="UP000004810">
    <property type="component" value="Unassembled WGS sequence"/>
</dbReference>
<dbReference type="EMBL" id="ADBV01002503">
    <property type="protein sequence ID" value="EJW83004.1"/>
    <property type="molecule type" value="Genomic_DNA"/>
</dbReference>
<gene>
    <name evidence="1" type="ORF">WUBG_06088</name>
</gene>
<reference evidence="2" key="1">
    <citation type="submission" date="2012-08" db="EMBL/GenBank/DDBJ databases">
        <title>The Genome Sequence of Wuchereria bancrofti.</title>
        <authorList>
            <person name="Nutman T.B."/>
            <person name="Fink D.L."/>
            <person name="Russ C."/>
            <person name="Young S."/>
            <person name="Zeng Q."/>
            <person name="Koehrsen M."/>
            <person name="Alvarado L."/>
            <person name="Berlin A."/>
            <person name="Chapman S.B."/>
            <person name="Chen Z."/>
            <person name="Freedman E."/>
            <person name="Gellesch M."/>
            <person name="Goldberg J."/>
            <person name="Griggs A."/>
            <person name="Gujja S."/>
            <person name="Heilman E.R."/>
            <person name="Heiman D."/>
            <person name="Hepburn T."/>
            <person name="Howarth C."/>
            <person name="Jen D."/>
            <person name="Larson L."/>
            <person name="Lewis B."/>
            <person name="Mehta T."/>
            <person name="Park D."/>
            <person name="Pearson M."/>
            <person name="Roberts A."/>
            <person name="Saif S."/>
            <person name="Shea T."/>
            <person name="Shenoy N."/>
            <person name="Sisk P."/>
            <person name="Stolte C."/>
            <person name="Sykes S."/>
            <person name="Walk T."/>
            <person name="White J."/>
            <person name="Yandava C."/>
            <person name="Haas B."/>
            <person name="Henn M.R."/>
            <person name="Nusbaum C."/>
            <person name="Birren B."/>
        </authorList>
    </citation>
    <scope>NUCLEOTIDE SEQUENCE [LARGE SCALE GENOMIC DNA]</scope>
    <source>
        <strain evidence="2">NA</strain>
    </source>
</reference>
<evidence type="ECO:0000313" key="1">
    <source>
        <dbReference type="EMBL" id="EJW83004.1"/>
    </source>
</evidence>
<comment type="caution">
    <text evidence="1">The sequence shown here is derived from an EMBL/GenBank/DDBJ whole genome shotgun (WGS) entry which is preliminary data.</text>
</comment>
<accession>J9F6K0</accession>
<name>J9F6K0_WUCBA</name>
<organism evidence="1 2">
    <name type="scientific">Wuchereria bancrofti</name>
    <dbReference type="NCBI Taxonomy" id="6293"/>
    <lineage>
        <taxon>Eukaryota</taxon>
        <taxon>Metazoa</taxon>
        <taxon>Ecdysozoa</taxon>
        <taxon>Nematoda</taxon>
        <taxon>Chromadorea</taxon>
        <taxon>Rhabditida</taxon>
        <taxon>Spirurina</taxon>
        <taxon>Spiruromorpha</taxon>
        <taxon>Filarioidea</taxon>
        <taxon>Onchocercidae</taxon>
        <taxon>Wuchereria</taxon>
    </lineage>
</organism>
<dbReference type="AlphaFoldDB" id="J9F6K0"/>